<accession>V5XJP5</accession>
<organism evidence="1 2">
    <name type="scientific">Mycolicibacterium neoaurum VKM Ac-1815D</name>
    <dbReference type="NCBI Taxonomy" id="700508"/>
    <lineage>
        <taxon>Bacteria</taxon>
        <taxon>Bacillati</taxon>
        <taxon>Actinomycetota</taxon>
        <taxon>Actinomycetes</taxon>
        <taxon>Mycobacteriales</taxon>
        <taxon>Mycobacteriaceae</taxon>
        <taxon>Mycolicibacterium</taxon>
    </lineage>
</organism>
<proteinExistence type="predicted"/>
<dbReference type="RefSeq" id="WP_023985580.1">
    <property type="nucleotide sequence ID" value="NC_023036.2"/>
</dbReference>
<sequence length="42" mass="3636">MGGAPAGGAAGAAGAGALGVTGPLVWLTAAAGEVALDVSGGW</sequence>
<name>V5XJP5_MYCNE</name>
<protein>
    <submittedName>
        <fullName evidence="1">Uncharacterized protein</fullName>
    </submittedName>
</protein>
<dbReference type="Proteomes" id="UP000018763">
    <property type="component" value="Chromosome"/>
</dbReference>
<dbReference type="EMBL" id="CP006936">
    <property type="protein sequence ID" value="AHC27914.1"/>
    <property type="molecule type" value="Genomic_DNA"/>
</dbReference>
<gene>
    <name evidence="1" type="ORF">D174_10960</name>
</gene>
<dbReference type="AlphaFoldDB" id="V5XJP5"/>
<evidence type="ECO:0000313" key="2">
    <source>
        <dbReference type="Proteomes" id="UP000018763"/>
    </source>
</evidence>
<reference evidence="1 2" key="1">
    <citation type="journal article" date="2014" name="Genome Announc.">
        <title>Complete Genome Sequence of Sterol-Transforming Mycobacterium neoaurum Strain VKM Ac-1815D.</title>
        <authorList>
            <person name="Shtratnikova V.Y."/>
            <person name="Bragin E.Y."/>
            <person name="Dovbnya D.V."/>
            <person name="Pekov Y.A."/>
            <person name="Schelkunov M.I."/>
            <person name="Strizhov N."/>
            <person name="Ivashina T.V."/>
            <person name="Ashapkin V.V."/>
            <person name="Donova M.V."/>
        </authorList>
    </citation>
    <scope>NUCLEOTIDE SEQUENCE [LARGE SCALE GENOMIC DNA]</scope>
    <source>
        <strain evidence="1 2">VKM Ac-1815D</strain>
    </source>
</reference>
<dbReference type="GeneID" id="93339563"/>
<evidence type="ECO:0000313" key="1">
    <source>
        <dbReference type="EMBL" id="AHC27914.1"/>
    </source>
</evidence>
<keyword evidence="2" id="KW-1185">Reference proteome</keyword>